<dbReference type="EMBL" id="JAROAV010000008">
    <property type="protein sequence ID" value="MDF8263096.1"/>
    <property type="molecule type" value="Genomic_DNA"/>
</dbReference>
<gene>
    <name evidence="3" type="ORF">P4R38_02400</name>
</gene>
<dbReference type="GO" id="GO:0016874">
    <property type="term" value="F:ligase activity"/>
    <property type="evidence" value="ECO:0007669"/>
    <property type="project" value="UniProtKB-KW"/>
</dbReference>
<dbReference type="Gene3D" id="3.30.470.20">
    <property type="entry name" value="ATP-grasp fold, B domain"/>
    <property type="match status" value="1"/>
</dbReference>
<accession>A0ABT6C757</accession>
<name>A0ABT6C757_9MICO</name>
<dbReference type="PROSITE" id="PS50975">
    <property type="entry name" value="ATP_GRASP"/>
    <property type="match status" value="1"/>
</dbReference>
<reference evidence="3 4" key="1">
    <citation type="submission" date="2023-03" db="EMBL/GenBank/DDBJ databases">
        <title>YIM 133296 draft genome.</title>
        <authorList>
            <person name="Xiong L."/>
        </authorList>
    </citation>
    <scope>NUCLEOTIDE SEQUENCE [LARGE SCALE GENOMIC DNA]</scope>
    <source>
        <strain evidence="3 4">YIM 133296</strain>
    </source>
</reference>
<keyword evidence="4" id="KW-1185">Reference proteome</keyword>
<evidence type="ECO:0000256" key="1">
    <source>
        <dbReference type="PROSITE-ProRule" id="PRU00409"/>
    </source>
</evidence>
<organism evidence="3 4">
    <name type="scientific">Luteipulveratus flavus</name>
    <dbReference type="NCBI Taxonomy" id="3031728"/>
    <lineage>
        <taxon>Bacteria</taxon>
        <taxon>Bacillati</taxon>
        <taxon>Actinomycetota</taxon>
        <taxon>Actinomycetes</taxon>
        <taxon>Micrococcales</taxon>
        <taxon>Dermacoccaceae</taxon>
        <taxon>Luteipulveratus</taxon>
    </lineage>
</organism>
<keyword evidence="1" id="KW-0547">Nucleotide-binding</keyword>
<comment type="caution">
    <text evidence="3">The sequence shown here is derived from an EMBL/GenBank/DDBJ whole genome shotgun (WGS) entry which is preliminary data.</text>
</comment>
<sequence length="425" mass="47972">MTRVPDTQRFVPVLLGADASTYSLARSFHEEYDVVSVAVSRLGAGPVANSRIIETSQVSDLDDADALVAHLLELGQRFGETPLILLSSTDFLVRRIVELRHKLEPRFTIPYPDLALIERMTDKAQFSELCGELAIAHPQTVVYEVARHPQLRDDAELLAGLKFPIIAKTGNSALYHQYDFPGKQKVHTAASREELMDLMQRVHDSGYPGTFILQDMIPGLDEGMRILTCYSDKSGAVRFASYGHVLMEEHLPATLGVPAAIVTGENHEVVQEAKRLLEHVGWRGYANFDLKYDPRDGRTKFFELNPRLGRSNFYVTASGHNPVRYYVEEYVEGSDLSDEPALLESSKEELYTSLPVPLLLRYLPNDLRRKVIGMAARGRVTNPMMYVRDPNPRRWAYVLAYGVNQVRKYARVYPPPKRDRDGQPA</sequence>
<keyword evidence="3" id="KW-0436">Ligase</keyword>
<dbReference type="SUPFAM" id="SSF56059">
    <property type="entry name" value="Glutathione synthetase ATP-binding domain-like"/>
    <property type="match status" value="1"/>
</dbReference>
<keyword evidence="1" id="KW-0067">ATP-binding</keyword>
<evidence type="ECO:0000313" key="3">
    <source>
        <dbReference type="EMBL" id="MDF8263096.1"/>
    </source>
</evidence>
<evidence type="ECO:0000259" key="2">
    <source>
        <dbReference type="PROSITE" id="PS50975"/>
    </source>
</evidence>
<evidence type="ECO:0000313" key="4">
    <source>
        <dbReference type="Proteomes" id="UP001528912"/>
    </source>
</evidence>
<dbReference type="Proteomes" id="UP001528912">
    <property type="component" value="Unassembled WGS sequence"/>
</dbReference>
<dbReference type="InterPro" id="IPR011761">
    <property type="entry name" value="ATP-grasp"/>
</dbReference>
<proteinExistence type="predicted"/>
<dbReference type="RefSeq" id="WP_277190888.1">
    <property type="nucleotide sequence ID" value="NZ_JAROAV010000008.1"/>
</dbReference>
<feature type="domain" description="ATP-grasp" evidence="2">
    <location>
        <begin position="127"/>
        <end position="331"/>
    </location>
</feature>
<protein>
    <submittedName>
        <fullName evidence="3">Carboxylate--amine ligase</fullName>
    </submittedName>
</protein>